<dbReference type="PANTHER" id="PTHR10742">
    <property type="entry name" value="FLAVIN MONOAMINE OXIDASE"/>
    <property type="match status" value="1"/>
</dbReference>
<evidence type="ECO:0000313" key="1">
    <source>
        <dbReference type="EMBL" id="MBO9200903.1"/>
    </source>
</evidence>
<dbReference type="Gene3D" id="3.50.50.60">
    <property type="entry name" value="FAD/NAD(P)-binding domain"/>
    <property type="match status" value="1"/>
</dbReference>
<organism evidence="1 2">
    <name type="scientific">Niastella soli</name>
    <dbReference type="NCBI Taxonomy" id="2821487"/>
    <lineage>
        <taxon>Bacteria</taxon>
        <taxon>Pseudomonadati</taxon>
        <taxon>Bacteroidota</taxon>
        <taxon>Chitinophagia</taxon>
        <taxon>Chitinophagales</taxon>
        <taxon>Chitinophagaceae</taxon>
        <taxon>Niastella</taxon>
    </lineage>
</organism>
<proteinExistence type="predicted"/>
<accession>A0ABS3YSM3</accession>
<reference evidence="1 2" key="1">
    <citation type="submission" date="2021-03" db="EMBL/GenBank/DDBJ databases">
        <title>Assistant Professor.</title>
        <authorList>
            <person name="Huq M.A."/>
        </authorList>
    </citation>
    <scope>NUCLEOTIDE SEQUENCE [LARGE SCALE GENOMIC DNA]</scope>
    <source>
        <strain evidence="1 2">MAH-29</strain>
    </source>
</reference>
<dbReference type="InterPro" id="IPR036188">
    <property type="entry name" value="FAD/NAD-bd_sf"/>
</dbReference>
<evidence type="ECO:0000313" key="2">
    <source>
        <dbReference type="Proteomes" id="UP000677244"/>
    </source>
</evidence>
<sequence length="536" mass="59979">MHRRQFIQSLSTLAGGSLLLPACGGPSTKKIPGEIVGASASIGHLLRDGGLQGPVELAGTTDVVIAGGGISGLSAGRWLQKNGISDFVLLDLEKHAGGNAASGHNNICAYPWGAHYIPVPNNDLTEYLAFLQESNVITGYNEQGLPVYNEYYICFAPEERLYINGTWQNGLVPHAGLPVEEQQQFKRFFEQMEIFRQAKGSDGKDAFAIPVLHSSTDIQYRQLDRISMRAWLQQNGYTSGYLHWYCNYCTRDDFGTRYEEASAWAGIHYFAGRKGKAANAEHQDVLTWPQGNAWLAQQLQKNFTSQVKVNSLVVNVAETNTGVDVIYFDVNAKRLKKIAARKCIIAAPQFIAQRLIKNNNRLAAIHEHFSYSPWMVANLTVGPLQERRGEELCWDNVIYDSESLGYVEATHQLLEQHIPQKVLTYYLPLTKSDATTERKKALALQHADWVQMIIKDLQKVHGNIRDAVQHLDVMVWGHAMIQPKLNCIHNPERQQVAQPVNNRIFFAHTDLAGISIFEEGFYQGIQAAKSVIQSFQ</sequence>
<dbReference type="Proteomes" id="UP000677244">
    <property type="component" value="Unassembled WGS sequence"/>
</dbReference>
<gene>
    <name evidence="1" type="ORF">J7I42_11555</name>
</gene>
<keyword evidence="2" id="KW-1185">Reference proteome</keyword>
<dbReference type="PANTHER" id="PTHR10742:SF410">
    <property type="entry name" value="LYSINE-SPECIFIC HISTONE DEMETHYLASE 2"/>
    <property type="match status" value="1"/>
</dbReference>
<comment type="caution">
    <text evidence="1">The sequence shown here is derived from an EMBL/GenBank/DDBJ whole genome shotgun (WGS) entry which is preliminary data.</text>
</comment>
<dbReference type="Pfam" id="PF13450">
    <property type="entry name" value="NAD_binding_8"/>
    <property type="match status" value="1"/>
</dbReference>
<dbReference type="InterPro" id="IPR050281">
    <property type="entry name" value="Flavin_monoamine_oxidase"/>
</dbReference>
<dbReference type="SUPFAM" id="SSF51905">
    <property type="entry name" value="FAD/NAD(P)-binding domain"/>
    <property type="match status" value="1"/>
</dbReference>
<dbReference type="EMBL" id="JAGHKO010000001">
    <property type="protein sequence ID" value="MBO9200903.1"/>
    <property type="molecule type" value="Genomic_DNA"/>
</dbReference>
<dbReference type="RefSeq" id="WP_209138938.1">
    <property type="nucleotide sequence ID" value="NZ_JAGHKO010000001.1"/>
</dbReference>
<name>A0ABS3YSM3_9BACT</name>
<protein>
    <submittedName>
        <fullName evidence="1">NAD(P)-binding protein</fullName>
    </submittedName>
</protein>